<sequence length="397" mass="43627">MGYVAAEGDYYVKLEEGPTAIGDGSSSSSGGGGDDHVGAGVVREWPWCFWWWAKLILVVLFVGLLAAVFFKWLGPFVMDKEIIPIIIWEKKTFSKTMVALIVVGCLSLFPCLFVPSAPFMWVAGMTFGYGYGFLMILGGVCIGVSIPYLIGSLFYNRIHGWLKRHPKNVSIIRLAGEGDWINQFRAVILIRISPFPHVVYNYVAAATDVRYSPYLLGTLVGMVPEIFISIYTGILIMTLADASHGEPSLSPGQIAMNVAGFGITVIATVMVTIYAKRRLKTLQTQEEEESCLNDNAVIVALEGLKVTSRIRIPRIALESDNVQLISCLSGKGCPPRRLYSLVADIKSLLAKFDDFQLSAVKREANSEAHLSDVDMFGTRVGFLKFKADVIDKETGSK</sequence>
<dbReference type="InterPro" id="IPR032816">
    <property type="entry name" value="VTT_dom"/>
</dbReference>
<protein>
    <submittedName>
        <fullName evidence="4">Uncharacterized protein</fullName>
    </submittedName>
</protein>
<feature type="non-terminal residue" evidence="4">
    <location>
        <position position="397"/>
    </location>
</feature>
<feature type="transmembrane region" description="Helical" evidence="1">
    <location>
        <begin position="49"/>
        <end position="70"/>
    </location>
</feature>
<keyword evidence="1" id="KW-0472">Membrane</keyword>
<dbReference type="Pfam" id="PF09335">
    <property type="entry name" value="VTT_dom"/>
    <property type="match status" value="1"/>
</dbReference>
<dbReference type="AlphaFoldDB" id="S8DKF2"/>
<feature type="domain" description="RNase H type-1" evidence="3">
    <location>
        <begin position="301"/>
        <end position="369"/>
    </location>
</feature>
<dbReference type="GO" id="GO:0004523">
    <property type="term" value="F:RNA-DNA hybrid ribonuclease activity"/>
    <property type="evidence" value="ECO:0007669"/>
    <property type="project" value="InterPro"/>
</dbReference>
<reference evidence="4 5" key="1">
    <citation type="journal article" date="2013" name="BMC Genomics">
        <title>The miniature genome of a carnivorous plant Genlisea aurea contains a low number of genes and short non-coding sequences.</title>
        <authorList>
            <person name="Leushkin E.V."/>
            <person name="Sutormin R.A."/>
            <person name="Nabieva E.R."/>
            <person name="Penin A.A."/>
            <person name="Kondrashov A.S."/>
            <person name="Logacheva M.D."/>
        </authorList>
    </citation>
    <scope>NUCLEOTIDE SEQUENCE [LARGE SCALE GENOMIC DNA]</scope>
</reference>
<dbReference type="Proteomes" id="UP000015453">
    <property type="component" value="Unassembled WGS sequence"/>
</dbReference>
<evidence type="ECO:0000313" key="5">
    <source>
        <dbReference type="Proteomes" id="UP000015453"/>
    </source>
</evidence>
<feature type="transmembrane region" description="Helical" evidence="1">
    <location>
        <begin position="129"/>
        <end position="155"/>
    </location>
</feature>
<dbReference type="PANTHER" id="PTHR46431">
    <property type="entry name" value="EXPRESSED PROTEIN"/>
    <property type="match status" value="1"/>
</dbReference>
<dbReference type="GO" id="GO:0003676">
    <property type="term" value="F:nucleic acid binding"/>
    <property type="evidence" value="ECO:0007669"/>
    <property type="project" value="InterPro"/>
</dbReference>
<evidence type="ECO:0000256" key="1">
    <source>
        <dbReference type="SAM" id="Phobius"/>
    </source>
</evidence>
<keyword evidence="1" id="KW-1133">Transmembrane helix</keyword>
<evidence type="ECO:0000259" key="3">
    <source>
        <dbReference type="Pfam" id="PF13456"/>
    </source>
</evidence>
<accession>S8DKF2</accession>
<dbReference type="EMBL" id="AUSU01007924">
    <property type="protein sequence ID" value="EPS59977.1"/>
    <property type="molecule type" value="Genomic_DNA"/>
</dbReference>
<organism evidence="4 5">
    <name type="scientific">Genlisea aurea</name>
    <dbReference type="NCBI Taxonomy" id="192259"/>
    <lineage>
        <taxon>Eukaryota</taxon>
        <taxon>Viridiplantae</taxon>
        <taxon>Streptophyta</taxon>
        <taxon>Embryophyta</taxon>
        <taxon>Tracheophyta</taxon>
        <taxon>Spermatophyta</taxon>
        <taxon>Magnoliopsida</taxon>
        <taxon>eudicotyledons</taxon>
        <taxon>Gunneridae</taxon>
        <taxon>Pentapetalae</taxon>
        <taxon>asterids</taxon>
        <taxon>lamiids</taxon>
        <taxon>Lamiales</taxon>
        <taxon>Lentibulariaceae</taxon>
        <taxon>Genlisea</taxon>
    </lineage>
</organism>
<evidence type="ECO:0000259" key="2">
    <source>
        <dbReference type="Pfam" id="PF09335"/>
    </source>
</evidence>
<comment type="caution">
    <text evidence="4">The sequence shown here is derived from an EMBL/GenBank/DDBJ whole genome shotgun (WGS) entry which is preliminary data.</text>
</comment>
<keyword evidence="5" id="KW-1185">Reference proteome</keyword>
<dbReference type="PANTHER" id="PTHR46431:SF7">
    <property type="entry name" value="SNARE ASSOCIATED GOLGI PROTEIN FAMILY"/>
    <property type="match status" value="1"/>
</dbReference>
<dbReference type="InterPro" id="IPR002156">
    <property type="entry name" value="RNaseH_domain"/>
</dbReference>
<gene>
    <name evidence="4" type="ORF">M569_14827</name>
</gene>
<name>S8DKF2_9LAMI</name>
<feature type="domain" description="VTT" evidence="2">
    <location>
        <begin position="114"/>
        <end position="234"/>
    </location>
</feature>
<keyword evidence="1" id="KW-0812">Transmembrane</keyword>
<evidence type="ECO:0000313" key="4">
    <source>
        <dbReference type="EMBL" id="EPS59977.1"/>
    </source>
</evidence>
<proteinExistence type="predicted"/>
<feature type="transmembrane region" description="Helical" evidence="1">
    <location>
        <begin position="214"/>
        <end position="234"/>
    </location>
</feature>
<dbReference type="InterPro" id="IPR044730">
    <property type="entry name" value="RNase_H-like_dom_plant"/>
</dbReference>
<dbReference type="Pfam" id="PF13456">
    <property type="entry name" value="RVT_3"/>
    <property type="match status" value="1"/>
</dbReference>
<dbReference type="CDD" id="cd06222">
    <property type="entry name" value="RNase_H_like"/>
    <property type="match status" value="1"/>
</dbReference>
<feature type="transmembrane region" description="Helical" evidence="1">
    <location>
        <begin position="98"/>
        <end position="123"/>
    </location>
</feature>
<feature type="transmembrane region" description="Helical" evidence="1">
    <location>
        <begin position="254"/>
        <end position="275"/>
    </location>
</feature>
<dbReference type="OrthoDB" id="202840at2759"/>